<dbReference type="SUPFAM" id="SSF56228">
    <property type="entry name" value="Aldehyde ferredoxin oxidoreductase, N-terminal domain"/>
    <property type="match status" value="1"/>
</dbReference>
<dbReference type="InterPro" id="IPR001203">
    <property type="entry name" value="OxRdtase_Ald_Fedxn_C"/>
</dbReference>
<keyword evidence="5" id="KW-0408">Iron</keyword>
<keyword evidence="3" id="KW-0004">4Fe-4S</keyword>
<dbReference type="SMART" id="SM00790">
    <property type="entry name" value="AFOR_N"/>
    <property type="match status" value="1"/>
</dbReference>
<evidence type="ECO:0000313" key="8">
    <source>
        <dbReference type="EMBL" id="KKL27714.1"/>
    </source>
</evidence>
<comment type="caution">
    <text evidence="8">The sequence shown here is derived from an EMBL/GenBank/DDBJ whole genome shotgun (WGS) entry which is preliminary data.</text>
</comment>
<dbReference type="InterPro" id="IPR051919">
    <property type="entry name" value="W-dependent_AOR"/>
</dbReference>
<dbReference type="GO" id="GO:0009055">
    <property type="term" value="F:electron transfer activity"/>
    <property type="evidence" value="ECO:0007669"/>
    <property type="project" value="InterPro"/>
</dbReference>
<dbReference type="GO" id="GO:0016625">
    <property type="term" value="F:oxidoreductase activity, acting on the aldehyde or oxo group of donors, iron-sulfur protein as acceptor"/>
    <property type="evidence" value="ECO:0007669"/>
    <property type="project" value="InterPro"/>
</dbReference>
<comment type="cofactor">
    <cofactor evidence="1">
        <name>[4Fe-4S] cluster</name>
        <dbReference type="ChEBI" id="CHEBI:49883"/>
    </cofactor>
</comment>
<evidence type="ECO:0000256" key="2">
    <source>
        <dbReference type="ARBA" id="ARBA00011032"/>
    </source>
</evidence>
<dbReference type="Gene3D" id="1.10.569.10">
    <property type="entry name" value="Aldehyde Ferredoxin Oxidoreductase Protein, subunit A, domain 2"/>
    <property type="match status" value="1"/>
</dbReference>
<dbReference type="PANTHER" id="PTHR30038:SF0">
    <property type="entry name" value="TUNGSTEN-CONTAINING ALDEHYDE FERREDOXIN OXIDOREDUCTASE"/>
    <property type="match status" value="1"/>
</dbReference>
<evidence type="ECO:0000256" key="1">
    <source>
        <dbReference type="ARBA" id="ARBA00001966"/>
    </source>
</evidence>
<dbReference type="GO" id="GO:0046872">
    <property type="term" value="F:metal ion binding"/>
    <property type="evidence" value="ECO:0007669"/>
    <property type="project" value="UniProtKB-KW"/>
</dbReference>
<dbReference type="InterPro" id="IPR036021">
    <property type="entry name" value="Tungsten_al_ferr_oxy-like_C"/>
</dbReference>
<accession>A0A0F9C0P4</accession>
<evidence type="ECO:0000256" key="6">
    <source>
        <dbReference type="ARBA" id="ARBA00023014"/>
    </source>
</evidence>
<dbReference type="AlphaFoldDB" id="A0A0F9C0P4"/>
<dbReference type="InterPro" id="IPR036503">
    <property type="entry name" value="Ald_Fedxn_OxRdtase_N_sf"/>
</dbReference>
<evidence type="ECO:0000259" key="7">
    <source>
        <dbReference type="SMART" id="SM00790"/>
    </source>
</evidence>
<reference evidence="8" key="1">
    <citation type="journal article" date="2015" name="Nature">
        <title>Complex archaea that bridge the gap between prokaryotes and eukaryotes.</title>
        <authorList>
            <person name="Spang A."/>
            <person name="Saw J.H."/>
            <person name="Jorgensen S.L."/>
            <person name="Zaremba-Niedzwiedzka K."/>
            <person name="Martijn J."/>
            <person name="Lind A.E."/>
            <person name="van Eijk R."/>
            <person name="Schleper C."/>
            <person name="Guy L."/>
            <person name="Ettema T.J."/>
        </authorList>
    </citation>
    <scope>NUCLEOTIDE SEQUENCE</scope>
</reference>
<organism evidence="8">
    <name type="scientific">marine sediment metagenome</name>
    <dbReference type="NCBI Taxonomy" id="412755"/>
    <lineage>
        <taxon>unclassified sequences</taxon>
        <taxon>metagenomes</taxon>
        <taxon>ecological metagenomes</taxon>
    </lineage>
</organism>
<dbReference type="EMBL" id="LAZR01035363">
    <property type="protein sequence ID" value="KKL27714.1"/>
    <property type="molecule type" value="Genomic_DNA"/>
</dbReference>
<comment type="similarity">
    <text evidence="2">Belongs to the AOR/FOR family.</text>
</comment>
<gene>
    <name evidence="8" type="ORF">LCGC14_2382390</name>
</gene>
<feature type="domain" description="Aldehyde ferredoxin oxidoreductase N-terminal" evidence="7">
    <location>
        <begin position="1"/>
        <end position="212"/>
    </location>
</feature>
<dbReference type="Gene3D" id="3.60.9.10">
    <property type="entry name" value="Aldehyde ferredoxin oxidoreductase, N-terminal domain"/>
    <property type="match status" value="1"/>
</dbReference>
<dbReference type="GO" id="GO:0051539">
    <property type="term" value="F:4 iron, 4 sulfur cluster binding"/>
    <property type="evidence" value="ECO:0007669"/>
    <property type="project" value="UniProtKB-KW"/>
</dbReference>
<keyword evidence="4" id="KW-0479">Metal-binding</keyword>
<dbReference type="InterPro" id="IPR013983">
    <property type="entry name" value="Ald_Fedxn_OxRdtase_N"/>
</dbReference>
<evidence type="ECO:0000256" key="3">
    <source>
        <dbReference type="ARBA" id="ARBA00022485"/>
    </source>
</evidence>
<proteinExistence type="inferred from homology"/>
<dbReference type="Pfam" id="PF01314">
    <property type="entry name" value="AFOR_C"/>
    <property type="match status" value="1"/>
</dbReference>
<protein>
    <recommendedName>
        <fullName evidence="7">Aldehyde ferredoxin oxidoreductase N-terminal domain-containing protein</fullName>
    </recommendedName>
</protein>
<feature type="non-terminal residue" evidence="8">
    <location>
        <position position="448"/>
    </location>
</feature>
<evidence type="ECO:0000256" key="5">
    <source>
        <dbReference type="ARBA" id="ARBA00023004"/>
    </source>
</evidence>
<evidence type="ECO:0000256" key="4">
    <source>
        <dbReference type="ARBA" id="ARBA00022723"/>
    </source>
</evidence>
<dbReference type="SUPFAM" id="SSF48310">
    <property type="entry name" value="Aldehyde ferredoxin oxidoreductase, C-terminal domains"/>
    <property type="match status" value="1"/>
</dbReference>
<name>A0A0F9C0P4_9ZZZZ</name>
<dbReference type="InterPro" id="IPR013984">
    <property type="entry name" value="Ald_Fedxn_OxRdtase_dom2"/>
</dbReference>
<dbReference type="PANTHER" id="PTHR30038">
    <property type="entry name" value="ALDEHYDE FERREDOXIN OXIDOREDUCTASE"/>
    <property type="match status" value="1"/>
</dbReference>
<dbReference type="Pfam" id="PF02730">
    <property type="entry name" value="AFOR_N"/>
    <property type="match status" value="1"/>
</dbReference>
<keyword evidence="6" id="KW-0411">Iron-sulfur</keyword>
<sequence length="448" mass="47797">MKILRVNMGRLTAEYEDLPGDWMLVGGRGLIAKIMNKEVPPSSDPLGPENKLIFACGPLAGTMAPHLGRLSVGGKSPLTLGIKEANAGGPAAQKLDRLGIRAIVVEGMPEDKKLYCLEINEEGAALVPADGYSERKMFGFVDELYEKYGIRQDGKHNPAIISIGPAGERMYKGASIALTDLYGDPSRSAGRGGLGAVMGSRGLKAVIIDDTGTAAVQIENRDMFRKSVRTWVNEIKKDVVCGLFSWAGTPFTISSNSYQGTMPGDNYTTGRPQGFKEVDGEVTRRRVWERHGKMHACMPGCVVQCSIIYYDEDGVKTSAYEYEAVSMIGTNLGISDTDAIAKFKYICDDLGVDFIEIGSAMGVSSNAGKMKIGDAESVIKLLGEVERGTDLGHTIGDGVVSTAKAFGIERVPAFKGQALPAHDPRAVKAMGVTYASSPMGADHTAGLT</sequence>